<dbReference type="HOGENOM" id="CLU_2911856_0_0_6"/>
<sequence length="61" mass="6953">MLKKILYFIIGYVLVLSLIALINRHSQCHNIFIDNCSPLDKVQLILLIPVAIPVVVYEAFL</sequence>
<keyword evidence="1" id="KW-0812">Transmembrane</keyword>
<dbReference type="Proteomes" id="UP000018418">
    <property type="component" value="Unassembled WGS sequence"/>
</dbReference>
<evidence type="ECO:0000313" key="2">
    <source>
        <dbReference type="EMBL" id="ESK52195.1"/>
    </source>
</evidence>
<keyword evidence="1" id="KW-0472">Membrane</keyword>
<proteinExistence type="predicted"/>
<feature type="transmembrane region" description="Helical" evidence="1">
    <location>
        <begin position="42"/>
        <end position="60"/>
    </location>
</feature>
<keyword evidence="1" id="KW-1133">Transmembrane helix</keyword>
<comment type="caution">
    <text evidence="2">The sequence shown here is derived from an EMBL/GenBank/DDBJ whole genome shotgun (WGS) entry which is preliminary data.</text>
</comment>
<dbReference type="AlphaFoldDB" id="V2UU59"/>
<evidence type="ECO:0000256" key="1">
    <source>
        <dbReference type="SAM" id="Phobius"/>
    </source>
</evidence>
<dbReference type="RefSeq" id="WP_004899385.1">
    <property type="nucleotide sequence ID" value="NZ_KI530762.1"/>
</dbReference>
<keyword evidence="3" id="KW-1185">Reference proteome</keyword>
<organism evidence="2 3">
    <name type="scientific">Acinetobacter brisouii CIP 110357</name>
    <dbReference type="NCBI Taxonomy" id="1341683"/>
    <lineage>
        <taxon>Bacteria</taxon>
        <taxon>Pseudomonadati</taxon>
        <taxon>Pseudomonadota</taxon>
        <taxon>Gammaproteobacteria</taxon>
        <taxon>Moraxellales</taxon>
        <taxon>Moraxellaceae</taxon>
        <taxon>Acinetobacter</taxon>
    </lineage>
</organism>
<dbReference type="EMBL" id="AYEU01000003">
    <property type="protein sequence ID" value="ESK52195.1"/>
    <property type="molecule type" value="Genomic_DNA"/>
</dbReference>
<name>V2UU59_9GAMM</name>
<feature type="transmembrane region" description="Helical" evidence="1">
    <location>
        <begin position="5"/>
        <end position="22"/>
    </location>
</feature>
<reference evidence="2 3" key="1">
    <citation type="submission" date="2013-10" db="EMBL/GenBank/DDBJ databases">
        <title>The Genome Sequence of Acinetobacter brisouii CIP 110357.</title>
        <authorList>
            <consortium name="The Broad Institute Genomics Platform"/>
            <consortium name="The Broad Institute Genome Sequencing Center for Infectious Disease"/>
            <person name="Cerqueira G."/>
            <person name="Feldgarden M."/>
            <person name="Courvalin P."/>
            <person name="Grillot-Courvalin C."/>
            <person name="Clermont D."/>
            <person name="Rocha E."/>
            <person name="Yoon E.-J."/>
            <person name="Nemec A."/>
            <person name="Young S.K."/>
            <person name="Zeng Q."/>
            <person name="Gargeya S."/>
            <person name="Fitzgerald M."/>
            <person name="Abouelleil A."/>
            <person name="Alvarado L."/>
            <person name="Berlin A.M."/>
            <person name="Chapman S.B."/>
            <person name="Gainer-Dewar J."/>
            <person name="Goldberg J."/>
            <person name="Gnerre S."/>
            <person name="Griggs A."/>
            <person name="Gujja S."/>
            <person name="Hansen M."/>
            <person name="Howarth C."/>
            <person name="Imamovic A."/>
            <person name="Ireland A."/>
            <person name="Larimer J."/>
            <person name="McCowan C."/>
            <person name="Murphy C."/>
            <person name="Pearson M."/>
            <person name="Poon T.W."/>
            <person name="Priest M."/>
            <person name="Roberts A."/>
            <person name="Saif S."/>
            <person name="Shea T."/>
            <person name="Sykes S."/>
            <person name="Wortman J."/>
            <person name="Nusbaum C."/>
            <person name="Birren B."/>
        </authorList>
    </citation>
    <scope>NUCLEOTIDE SEQUENCE [LARGE SCALE GENOMIC DNA]</scope>
    <source>
        <strain evidence="2 3">CIP 110357</strain>
    </source>
</reference>
<evidence type="ECO:0000313" key="3">
    <source>
        <dbReference type="Proteomes" id="UP000018418"/>
    </source>
</evidence>
<protein>
    <submittedName>
        <fullName evidence="2">Uncharacterized protein</fullName>
    </submittedName>
</protein>
<accession>V2UU59</accession>
<dbReference type="PATRIC" id="fig|1341683.3.peg.331"/>
<gene>
    <name evidence="2" type="ORF">P255_00340</name>
</gene>